<dbReference type="AlphaFoldDB" id="M0CLV3"/>
<accession>M0CLV3</accession>
<evidence type="ECO:0000256" key="1">
    <source>
        <dbReference type="SAM" id="Phobius"/>
    </source>
</evidence>
<dbReference type="Proteomes" id="UP000011626">
    <property type="component" value="Unassembled WGS sequence"/>
</dbReference>
<comment type="caution">
    <text evidence="2">The sequence shown here is derived from an EMBL/GenBank/DDBJ whole genome shotgun (WGS) entry which is preliminary data.</text>
</comment>
<keyword evidence="1" id="KW-0812">Transmembrane</keyword>
<feature type="transmembrane region" description="Helical" evidence="1">
    <location>
        <begin position="26"/>
        <end position="44"/>
    </location>
</feature>
<name>M0CLV3_9EURY</name>
<organism evidence="2 3">
    <name type="scientific">Halosimplex carlsbadense 2-9-1</name>
    <dbReference type="NCBI Taxonomy" id="797114"/>
    <lineage>
        <taxon>Archaea</taxon>
        <taxon>Methanobacteriati</taxon>
        <taxon>Methanobacteriota</taxon>
        <taxon>Stenosarchaea group</taxon>
        <taxon>Halobacteria</taxon>
        <taxon>Halobacteriales</taxon>
        <taxon>Haloarculaceae</taxon>
        <taxon>Halosimplex</taxon>
    </lineage>
</organism>
<evidence type="ECO:0000313" key="3">
    <source>
        <dbReference type="Proteomes" id="UP000011626"/>
    </source>
</evidence>
<feature type="transmembrane region" description="Helical" evidence="1">
    <location>
        <begin position="50"/>
        <end position="72"/>
    </location>
</feature>
<keyword evidence="1" id="KW-1133">Transmembrane helix</keyword>
<gene>
    <name evidence="2" type="ORF">C475_15043</name>
</gene>
<evidence type="ECO:0000313" key="2">
    <source>
        <dbReference type="EMBL" id="ELZ23598.1"/>
    </source>
</evidence>
<dbReference type="EMBL" id="AOIU01000033">
    <property type="protein sequence ID" value="ELZ23598.1"/>
    <property type="molecule type" value="Genomic_DNA"/>
</dbReference>
<protein>
    <submittedName>
        <fullName evidence="2">Uncharacterized protein</fullName>
    </submittedName>
</protein>
<proteinExistence type="predicted"/>
<reference evidence="2 3" key="1">
    <citation type="journal article" date="2014" name="PLoS Genet.">
        <title>Phylogenetically driven sequencing of extremely halophilic archaea reveals strategies for static and dynamic osmo-response.</title>
        <authorList>
            <person name="Becker E.A."/>
            <person name="Seitzer P.M."/>
            <person name="Tritt A."/>
            <person name="Larsen D."/>
            <person name="Krusor M."/>
            <person name="Yao A.I."/>
            <person name="Wu D."/>
            <person name="Madern D."/>
            <person name="Eisen J.A."/>
            <person name="Darling A.E."/>
            <person name="Facciotti M.T."/>
        </authorList>
    </citation>
    <scope>NUCLEOTIDE SEQUENCE [LARGE SCALE GENOMIC DNA]</scope>
    <source>
        <strain evidence="2 3">2-9-1</strain>
    </source>
</reference>
<keyword evidence="1" id="KW-0472">Membrane</keyword>
<sequence>MGGLTGWLKWWTYWFFFEWNLNAVKWKAGIITIFIWTVDTLFFTGLISKIWIAILVVFVGVTALIPSIPTALGAADKLDLINLSKEQSLIRRFFSLIFSDVTEYIELLLDYLFGD</sequence>
<keyword evidence="3" id="KW-1185">Reference proteome</keyword>